<keyword evidence="1" id="KW-0479">Metal-binding</keyword>
<evidence type="ECO:0000256" key="2">
    <source>
        <dbReference type="ARBA" id="ARBA00022771"/>
    </source>
</evidence>
<keyword evidence="2 4" id="KW-0863">Zinc-finger</keyword>
<dbReference type="GO" id="GO:0005634">
    <property type="term" value="C:nucleus"/>
    <property type="evidence" value="ECO:0007669"/>
    <property type="project" value="UniProtKB-ARBA"/>
</dbReference>
<dbReference type="GeneID" id="64859409"/>
<comment type="caution">
    <text evidence="7">The sequence shown here is derived from an EMBL/GenBank/DDBJ whole genome shotgun (WGS) entry which is preliminary data.</text>
</comment>
<dbReference type="CDD" id="cd21437">
    <property type="entry name" value="zf-HIT_ZNHIT1_like"/>
    <property type="match status" value="1"/>
</dbReference>
<name>A0A8H2VJ38_9SACH</name>
<evidence type="ECO:0000259" key="6">
    <source>
        <dbReference type="PROSITE" id="PS51083"/>
    </source>
</evidence>
<dbReference type="PANTHER" id="PTHR13093">
    <property type="entry name" value="ZINC FINGER HIT DOMAIN CONTAINING PROTEIN 1"/>
    <property type="match status" value="1"/>
</dbReference>
<dbReference type="EMBL" id="CAEFZW010000009">
    <property type="protein sequence ID" value="CAB4256336.1"/>
    <property type="molecule type" value="Genomic_DNA"/>
</dbReference>
<evidence type="ECO:0000313" key="7">
    <source>
        <dbReference type="EMBL" id="CAB4256336.1"/>
    </source>
</evidence>
<dbReference type="PROSITE" id="PS51083">
    <property type="entry name" value="ZF_HIT"/>
    <property type="match status" value="1"/>
</dbReference>
<organism evidence="7 8">
    <name type="scientific">Maudiozyma barnettii</name>
    <dbReference type="NCBI Taxonomy" id="61262"/>
    <lineage>
        <taxon>Eukaryota</taxon>
        <taxon>Fungi</taxon>
        <taxon>Dikarya</taxon>
        <taxon>Ascomycota</taxon>
        <taxon>Saccharomycotina</taxon>
        <taxon>Saccharomycetes</taxon>
        <taxon>Saccharomycetales</taxon>
        <taxon>Saccharomycetaceae</taxon>
        <taxon>Maudiozyma</taxon>
    </lineage>
</organism>
<feature type="compositionally biased region" description="Low complexity" evidence="5">
    <location>
        <begin position="137"/>
        <end position="147"/>
    </location>
</feature>
<evidence type="ECO:0000256" key="1">
    <source>
        <dbReference type="ARBA" id="ARBA00022723"/>
    </source>
</evidence>
<dbReference type="InterPro" id="IPR039723">
    <property type="entry name" value="Vps71/ZNHIT1"/>
</dbReference>
<dbReference type="Proteomes" id="UP000644660">
    <property type="component" value="Unassembled WGS sequence"/>
</dbReference>
<reference evidence="7 8" key="1">
    <citation type="submission" date="2020-05" db="EMBL/GenBank/DDBJ databases">
        <authorList>
            <person name="Casaregola S."/>
            <person name="Devillers H."/>
            <person name="Grondin C."/>
        </authorList>
    </citation>
    <scope>NUCLEOTIDE SEQUENCE [LARGE SCALE GENOMIC DNA]</scope>
    <source>
        <strain evidence="7 8">CLIB 1767</strain>
    </source>
</reference>
<evidence type="ECO:0000256" key="5">
    <source>
        <dbReference type="SAM" id="MobiDB-lite"/>
    </source>
</evidence>
<dbReference type="AlphaFoldDB" id="A0A8H2VJ38"/>
<protein>
    <submittedName>
        <fullName evidence="7">Similar to Saccharomyces cerevisiae YML041C VPS71 Nucleosome-binding component of the SWR1 complex, which exchanges histone variant H2AZ (Htz1p) for chromatin- bound histone H2A</fullName>
    </submittedName>
</protein>
<gene>
    <name evidence="7" type="ORF">KABA2_09S02332</name>
</gene>
<accession>A0A8H2VJ38</accession>
<proteinExistence type="predicted"/>
<dbReference type="OrthoDB" id="74807at2759"/>
<feature type="region of interest" description="Disordered" evidence="5">
    <location>
        <begin position="122"/>
        <end position="149"/>
    </location>
</feature>
<evidence type="ECO:0000256" key="3">
    <source>
        <dbReference type="ARBA" id="ARBA00022833"/>
    </source>
</evidence>
<dbReference type="GO" id="GO:0006338">
    <property type="term" value="P:chromatin remodeling"/>
    <property type="evidence" value="ECO:0007669"/>
    <property type="project" value="InterPro"/>
</dbReference>
<evidence type="ECO:0000313" key="8">
    <source>
        <dbReference type="Proteomes" id="UP000644660"/>
    </source>
</evidence>
<feature type="domain" description="HIT-type" evidence="6">
    <location>
        <begin position="225"/>
        <end position="258"/>
    </location>
</feature>
<dbReference type="GO" id="GO:0008270">
    <property type="term" value="F:zinc ion binding"/>
    <property type="evidence" value="ECO:0007669"/>
    <property type="project" value="UniProtKB-UniRule"/>
</dbReference>
<evidence type="ECO:0000256" key="4">
    <source>
        <dbReference type="PROSITE-ProRule" id="PRU00453"/>
    </source>
</evidence>
<keyword evidence="8" id="KW-1185">Reference proteome</keyword>
<dbReference type="InterPro" id="IPR007529">
    <property type="entry name" value="Znf_HIT"/>
</dbReference>
<keyword evidence="3" id="KW-0862">Zinc</keyword>
<feature type="compositionally biased region" description="Polar residues" evidence="5">
    <location>
        <begin position="122"/>
        <end position="136"/>
    </location>
</feature>
<sequence>MARQLVEEIDKRTYDPNIYYTSADPHTRSFRGKKQKNSSNASTFRSVKRVNYSLADMEAKLYMQQDNGKSQQDNNITKGATKYVRDRFSQQQIMQSKRRFMELNTENLGDLSEIPTLLSSSTGINRDKINSNTTTVSQGSSDSSSRSNRNKFEIPKSILLSYRSTKPIKPKKKSTNRIVALRKVLTSKRPLHTYFDTLSQVDKSVMLHNVYNKKYFKVLPLITVCSICGGYDSISSCVKCGDKICSLKCYNLHNEARCTHS</sequence>
<dbReference type="RefSeq" id="XP_041408180.1">
    <property type="nucleotide sequence ID" value="XM_041552246.1"/>
</dbReference>